<organism evidence="1 2">
    <name type="scientific">[Clostridium] citroniae WAL-17108</name>
    <dbReference type="NCBI Taxonomy" id="742733"/>
    <lineage>
        <taxon>Bacteria</taxon>
        <taxon>Bacillati</taxon>
        <taxon>Bacillota</taxon>
        <taxon>Clostridia</taxon>
        <taxon>Lachnospirales</taxon>
        <taxon>Lachnospiraceae</taxon>
        <taxon>Enterocloster</taxon>
    </lineage>
</organism>
<dbReference type="EMBL" id="ADLJ01000020">
    <property type="protein sequence ID" value="EHE98332.1"/>
    <property type="molecule type" value="Genomic_DNA"/>
</dbReference>
<dbReference type="HOGENOM" id="CLU_049311_1_0_9"/>
<reference evidence="1 2" key="1">
    <citation type="submission" date="2011-08" db="EMBL/GenBank/DDBJ databases">
        <title>The Genome Sequence of Clostridium citroniae WAL-17108.</title>
        <authorList>
            <consortium name="The Broad Institute Genome Sequencing Platform"/>
            <person name="Earl A."/>
            <person name="Ward D."/>
            <person name="Feldgarden M."/>
            <person name="Gevers D."/>
            <person name="Finegold S.M."/>
            <person name="Summanen P.H."/>
            <person name="Molitoris D.R."/>
            <person name="Vaisanen M.L."/>
            <person name="Daigneault M."/>
            <person name="Allen-Vercoe E."/>
            <person name="Young S.K."/>
            <person name="Zeng Q."/>
            <person name="Gargeya S."/>
            <person name="Fitzgerald M."/>
            <person name="Haas B."/>
            <person name="Abouelleil A."/>
            <person name="Alvarado L."/>
            <person name="Arachchi H.M."/>
            <person name="Berlin A."/>
            <person name="Brown A."/>
            <person name="Chapman S.B."/>
            <person name="Chen Z."/>
            <person name="Dunbar C."/>
            <person name="Freedman E."/>
            <person name="Gearin G."/>
            <person name="Gellesch M."/>
            <person name="Goldberg J."/>
            <person name="Griggs A."/>
            <person name="Gujja S."/>
            <person name="Heiman D."/>
            <person name="Howarth C."/>
            <person name="Larson L."/>
            <person name="Lui A."/>
            <person name="MacDonald P.J.P."/>
            <person name="Montmayeur A."/>
            <person name="Murphy C."/>
            <person name="Neiman D."/>
            <person name="Pearson M."/>
            <person name="Priest M."/>
            <person name="Roberts A."/>
            <person name="Saif S."/>
            <person name="Shea T."/>
            <person name="Shenoy N."/>
            <person name="Sisk P."/>
            <person name="Stolte C."/>
            <person name="Sykes S."/>
            <person name="Wortman J."/>
            <person name="Nusbaum C."/>
            <person name="Birren B."/>
        </authorList>
    </citation>
    <scope>NUCLEOTIDE SEQUENCE [LARGE SCALE GENOMIC DNA]</scope>
    <source>
        <strain evidence="1 2">WAL-17108</strain>
    </source>
</reference>
<evidence type="ECO:0000313" key="1">
    <source>
        <dbReference type="EMBL" id="EHE98332.1"/>
    </source>
</evidence>
<dbReference type="Proteomes" id="UP000003763">
    <property type="component" value="Unassembled WGS sequence"/>
</dbReference>
<dbReference type="Pfam" id="PF02585">
    <property type="entry name" value="PIG-L"/>
    <property type="match status" value="1"/>
</dbReference>
<sequence>MELSPVCTEAVQAAESYTSFYQQEIQRSCVTVKVMLNASSTGLVGPQPEDIRPEGIMEKTKNPLWQPWSRPESVICFGKEPDMSKKMLVVSAHGADWCTRAGGTILKYVNAGWEVTVYALTFGEHGESGAYWKDHWGTNVEEVKHCRKTEAQAAAAFMGVKRIEFFDYGDYPLDMGTSRVQDLICRIMDLRPDVILTHWIDDPFNMDHEITGKAVVRAVSACGMRGAIPDTDPHFIPDIFFFETTMPHSEFNHFEIDTYLDIGDVFEKKIQAVKLFAAQPQLVEYYTRCAKNRGVQANDWSRGRRSIQYAEGFKRYVPYLGDCLPVSSLEERFIKEDGYV</sequence>
<dbReference type="InterPro" id="IPR003737">
    <property type="entry name" value="GlcNAc_PI_deacetylase-related"/>
</dbReference>
<dbReference type="AlphaFoldDB" id="G5HJA6"/>
<proteinExistence type="predicted"/>
<dbReference type="InterPro" id="IPR024078">
    <property type="entry name" value="LmbE-like_dom_sf"/>
</dbReference>
<comment type="caution">
    <text evidence="1">The sequence shown here is derived from an EMBL/GenBank/DDBJ whole genome shotgun (WGS) entry which is preliminary data.</text>
</comment>
<dbReference type="eggNOG" id="COG2120">
    <property type="taxonomic scope" value="Bacteria"/>
</dbReference>
<accession>G5HJA6</accession>
<protein>
    <recommendedName>
        <fullName evidence="3">LmbE family protein</fullName>
    </recommendedName>
</protein>
<dbReference type="SUPFAM" id="SSF102588">
    <property type="entry name" value="LmbE-like"/>
    <property type="match status" value="1"/>
</dbReference>
<gene>
    <name evidence="1" type="ORF">HMPREF9469_02657</name>
</gene>
<dbReference type="Gene3D" id="3.40.50.10320">
    <property type="entry name" value="LmbE-like"/>
    <property type="match status" value="1"/>
</dbReference>
<name>G5HJA6_9FIRM</name>
<dbReference type="PANTHER" id="PTHR12993:SF29">
    <property type="entry name" value="BLR3841 PROTEIN"/>
    <property type="match status" value="1"/>
</dbReference>
<dbReference type="PANTHER" id="PTHR12993">
    <property type="entry name" value="N-ACETYLGLUCOSAMINYL-PHOSPHATIDYLINOSITOL DE-N-ACETYLASE-RELATED"/>
    <property type="match status" value="1"/>
</dbReference>
<evidence type="ECO:0000313" key="2">
    <source>
        <dbReference type="Proteomes" id="UP000003763"/>
    </source>
</evidence>
<evidence type="ECO:0008006" key="3">
    <source>
        <dbReference type="Google" id="ProtNLM"/>
    </source>
</evidence>
<dbReference type="GO" id="GO:0016811">
    <property type="term" value="F:hydrolase activity, acting on carbon-nitrogen (but not peptide) bonds, in linear amides"/>
    <property type="evidence" value="ECO:0007669"/>
    <property type="project" value="TreeGrafter"/>
</dbReference>
<dbReference type="PATRIC" id="fig|742733.3.peg.2762"/>
<dbReference type="RefSeq" id="WP_007862699.1">
    <property type="nucleotide sequence ID" value="NZ_JH376422.1"/>
</dbReference>